<evidence type="ECO:0000259" key="1">
    <source>
        <dbReference type="Pfam" id="PF05592"/>
    </source>
</evidence>
<dbReference type="Gene3D" id="1.50.10.10">
    <property type="match status" value="1"/>
</dbReference>
<dbReference type="InterPro" id="IPR035396">
    <property type="entry name" value="Bac_rhamnosid6H"/>
</dbReference>
<feature type="domain" description="Alpha-L-rhamnosidase six-hairpin glycosidase" evidence="2">
    <location>
        <begin position="370"/>
        <end position="715"/>
    </location>
</feature>
<accession>A0ABV5W4Q2</accession>
<dbReference type="Proteomes" id="UP001589619">
    <property type="component" value="Unassembled WGS sequence"/>
</dbReference>
<organism evidence="4 5">
    <name type="scientific">Paenibacillus hodogayensis</name>
    <dbReference type="NCBI Taxonomy" id="279208"/>
    <lineage>
        <taxon>Bacteria</taxon>
        <taxon>Bacillati</taxon>
        <taxon>Bacillota</taxon>
        <taxon>Bacilli</taxon>
        <taxon>Bacillales</taxon>
        <taxon>Paenibacillaceae</taxon>
        <taxon>Paenibacillus</taxon>
    </lineage>
</organism>
<dbReference type="SUPFAM" id="SSF48208">
    <property type="entry name" value="Six-hairpin glycosidases"/>
    <property type="match status" value="1"/>
</dbReference>
<dbReference type="Pfam" id="PF17389">
    <property type="entry name" value="Bac_rhamnosid6H"/>
    <property type="match status" value="1"/>
</dbReference>
<feature type="domain" description="Alpha-L-rhamnosidase C-terminal" evidence="3">
    <location>
        <begin position="719"/>
        <end position="775"/>
    </location>
</feature>
<dbReference type="InterPro" id="IPR008928">
    <property type="entry name" value="6-hairpin_glycosidase_sf"/>
</dbReference>
<keyword evidence="5" id="KW-1185">Reference proteome</keyword>
<keyword evidence="4" id="KW-0378">Hydrolase</keyword>
<dbReference type="SUPFAM" id="SSF49785">
    <property type="entry name" value="Galactose-binding domain-like"/>
    <property type="match status" value="1"/>
</dbReference>
<comment type="caution">
    <text evidence="4">The sequence shown here is derived from an EMBL/GenBank/DDBJ whole genome shotgun (WGS) entry which is preliminary data.</text>
</comment>
<dbReference type="InterPro" id="IPR008902">
    <property type="entry name" value="Rhamnosid_concanavalin"/>
</dbReference>
<dbReference type="Pfam" id="PF05592">
    <property type="entry name" value="Bac_rhamnosid"/>
    <property type="match status" value="1"/>
</dbReference>
<dbReference type="EMBL" id="JBHMAG010000018">
    <property type="protein sequence ID" value="MFB9755530.1"/>
    <property type="molecule type" value="Genomic_DNA"/>
</dbReference>
<evidence type="ECO:0000259" key="3">
    <source>
        <dbReference type="Pfam" id="PF17390"/>
    </source>
</evidence>
<dbReference type="PANTHER" id="PTHR34987">
    <property type="entry name" value="C, PUTATIVE (AFU_ORTHOLOGUE AFUA_3G02880)-RELATED"/>
    <property type="match status" value="1"/>
</dbReference>
<dbReference type="GO" id="GO:0016787">
    <property type="term" value="F:hydrolase activity"/>
    <property type="evidence" value="ECO:0007669"/>
    <property type="project" value="UniProtKB-KW"/>
</dbReference>
<dbReference type="InterPro" id="IPR012341">
    <property type="entry name" value="6hp_glycosidase-like_sf"/>
</dbReference>
<reference evidence="4 5" key="1">
    <citation type="submission" date="2024-09" db="EMBL/GenBank/DDBJ databases">
        <authorList>
            <person name="Sun Q."/>
            <person name="Mori K."/>
        </authorList>
    </citation>
    <scope>NUCLEOTIDE SEQUENCE [LARGE SCALE GENOMIC DNA]</scope>
    <source>
        <strain evidence="4 5">JCM 12520</strain>
    </source>
</reference>
<dbReference type="Pfam" id="PF17390">
    <property type="entry name" value="Bac_rhamnosid_C"/>
    <property type="match status" value="1"/>
</dbReference>
<dbReference type="RefSeq" id="WP_344908601.1">
    <property type="nucleotide sequence ID" value="NZ_BAAAYO010000006.1"/>
</dbReference>
<sequence>MGANPLNEAVWIWHPDGRDEANQYVEFRHAFELERADETALLYISADTDYAVWLNGEFVDAGQYDDYPSRKAYDCIPIGSRLRQGANVLAVVVHYQGIDSFQYIGGRAGLIYALHGAQGVIASGEEALCRRSPTYVSGDMPLSTVQLGFTFEYDARGADDWNRIGYDVARKEWRRPVASFAPGEDLPELYLRPIRKPVIGERAPSRLRTQGTFARRAEPPGAIVAETMQNDYLSFRPARQLLAEGAGMPLYGGNRIVLQAGNIPEDGGVYLVLDMGREECGFLELELEADAGVRIDIAYGEHLDDLRVRASTRGKHFATRYTCGEGAQTFFHPLKRWAGRYLQLQIGGVQTVFTLAYAGLRVVQYPVERKGRLNVPDRLHRRIEEVAVRTLHLCMYEHYEDTPWREQALYAMDARNQALCGYYCFGEYEFPAAAARLFAESVRPDGFLELTAPSRSAFTIPSFTFLWLLQVEDYWMHSGDAAGTAEPLSVALRMMDAHLDNCRDGMLVTPTGDAYWNFYDWQPGLNGAGTKEEKERARNRADAPLNGMFLLALQAGGRLASAFGDMKRTNRFREAEETLRTSMHASFWDEEAQAYLTYRGVGSDAHFAELTQSLALCAGVCPEPLARSLRRRLAEDDNGFAPVTLSYSLFKFQALLGEPDLYGAAVFDTIAEQWGNMLFNGATSFWETLDGADAFGQAGSLCHGWSAIPVYFYYAYGLGVRPTEPGFRSFRVEPAQAGFERMEGKVPTPYGDIAVKWETCGEGRTIQIDYPAGTRPERNEAIVRACEIGSPAKP</sequence>
<name>A0ABV5W4Q2_9BACL</name>
<dbReference type="Gene3D" id="2.60.420.10">
    <property type="entry name" value="Maltose phosphorylase, domain 3"/>
    <property type="match status" value="1"/>
</dbReference>
<proteinExistence type="predicted"/>
<dbReference type="PANTHER" id="PTHR34987:SF2">
    <property type="entry name" value="B, PUTATIVE (AFU_ORTHOLOGUE AFUA_7G05040)-RELATED"/>
    <property type="match status" value="1"/>
</dbReference>
<evidence type="ECO:0000313" key="5">
    <source>
        <dbReference type="Proteomes" id="UP001589619"/>
    </source>
</evidence>
<evidence type="ECO:0000259" key="2">
    <source>
        <dbReference type="Pfam" id="PF17389"/>
    </source>
</evidence>
<evidence type="ECO:0000313" key="4">
    <source>
        <dbReference type="EMBL" id="MFB9755530.1"/>
    </source>
</evidence>
<feature type="domain" description="Alpha-L-rhamnosidase concanavalin-like" evidence="1">
    <location>
        <begin position="271"/>
        <end position="345"/>
    </location>
</feature>
<gene>
    <name evidence="4" type="ORF">ACFFNY_28465</name>
</gene>
<dbReference type="InterPro" id="IPR008979">
    <property type="entry name" value="Galactose-bd-like_sf"/>
</dbReference>
<protein>
    <submittedName>
        <fullName evidence="4">Family 78 glycoside hydrolase catalytic domain</fullName>
    </submittedName>
</protein>
<dbReference type="Gene3D" id="2.60.120.260">
    <property type="entry name" value="Galactose-binding domain-like"/>
    <property type="match status" value="2"/>
</dbReference>
<dbReference type="InterPro" id="IPR035398">
    <property type="entry name" value="Bac_rhamnosid_C"/>
</dbReference>